<evidence type="ECO:0000256" key="3">
    <source>
        <dbReference type="ARBA" id="ARBA00022692"/>
    </source>
</evidence>
<gene>
    <name evidence="8" type="ORF">SVUK_LOCUS756</name>
</gene>
<dbReference type="AlphaFoldDB" id="A0A3P7K9W6"/>
<dbReference type="GO" id="GO:0006874">
    <property type="term" value="P:intracellular calcium ion homeostasis"/>
    <property type="evidence" value="ECO:0007669"/>
    <property type="project" value="TreeGrafter"/>
</dbReference>
<keyword evidence="2" id="KW-0813">Transport</keyword>
<keyword evidence="3 6" id="KW-0812">Transmembrane</keyword>
<evidence type="ECO:0000256" key="5">
    <source>
        <dbReference type="ARBA" id="ARBA00023136"/>
    </source>
</evidence>
<keyword evidence="9" id="KW-1185">Reference proteome</keyword>
<feature type="domain" description="Sodium/calcium exchanger membrane region" evidence="7">
    <location>
        <begin position="125"/>
        <end position="198"/>
    </location>
</feature>
<dbReference type="GO" id="GO:0016020">
    <property type="term" value="C:membrane"/>
    <property type="evidence" value="ECO:0007669"/>
    <property type="project" value="UniProtKB-SubCell"/>
</dbReference>
<dbReference type="OrthoDB" id="407410at2759"/>
<reference evidence="8 9" key="1">
    <citation type="submission" date="2018-11" db="EMBL/GenBank/DDBJ databases">
        <authorList>
            <consortium name="Pathogen Informatics"/>
        </authorList>
    </citation>
    <scope>NUCLEOTIDE SEQUENCE [LARGE SCALE GENOMIC DNA]</scope>
</reference>
<dbReference type="PANTHER" id="PTHR12266:SF0">
    <property type="entry name" value="MITOCHONDRIAL SODIUM_CALCIUM EXCHANGER PROTEIN"/>
    <property type="match status" value="1"/>
</dbReference>
<dbReference type="Pfam" id="PF01699">
    <property type="entry name" value="Na_Ca_ex"/>
    <property type="match status" value="1"/>
</dbReference>
<evidence type="ECO:0000313" key="8">
    <source>
        <dbReference type="EMBL" id="VDM65758.1"/>
    </source>
</evidence>
<evidence type="ECO:0000256" key="6">
    <source>
        <dbReference type="SAM" id="Phobius"/>
    </source>
</evidence>
<evidence type="ECO:0000256" key="4">
    <source>
        <dbReference type="ARBA" id="ARBA00022989"/>
    </source>
</evidence>
<comment type="subcellular location">
    <subcellularLocation>
        <location evidence="1">Membrane</location>
        <topology evidence="1">Multi-pass membrane protein</topology>
    </subcellularLocation>
</comment>
<keyword evidence="5 6" id="KW-0472">Membrane</keyword>
<dbReference type="InterPro" id="IPR051359">
    <property type="entry name" value="CaCA_antiporter"/>
</dbReference>
<feature type="transmembrane region" description="Helical" evidence="6">
    <location>
        <begin position="117"/>
        <end position="138"/>
    </location>
</feature>
<evidence type="ECO:0000259" key="7">
    <source>
        <dbReference type="Pfam" id="PF01699"/>
    </source>
</evidence>
<dbReference type="PANTHER" id="PTHR12266">
    <property type="entry name" value="NA+/CA2+ K+ INDEPENDENT EXCHANGER"/>
    <property type="match status" value="1"/>
</dbReference>
<dbReference type="InterPro" id="IPR004837">
    <property type="entry name" value="NaCa_Exmemb"/>
</dbReference>
<organism evidence="8 9">
    <name type="scientific">Strongylus vulgaris</name>
    <name type="common">Blood worm</name>
    <dbReference type="NCBI Taxonomy" id="40348"/>
    <lineage>
        <taxon>Eukaryota</taxon>
        <taxon>Metazoa</taxon>
        <taxon>Ecdysozoa</taxon>
        <taxon>Nematoda</taxon>
        <taxon>Chromadorea</taxon>
        <taxon>Rhabditida</taxon>
        <taxon>Rhabditina</taxon>
        <taxon>Rhabditomorpha</taxon>
        <taxon>Strongyloidea</taxon>
        <taxon>Strongylidae</taxon>
        <taxon>Strongylus</taxon>
    </lineage>
</organism>
<sequence length="204" mass="22292">MNSAADNAYICLIKLPHNDLLRVLIFASAFVEAEKPLYMLHLFVFLAWCSQTVIAGTTALVPTAFSGGNPDVCQVWKNMTKEEICDYVNYHDDICEGGGYLLWSQYVECQFDVGKRIGVITAGVVWMLMLFVMVSTTADDFFSPNVASIVAHLKISESIAGVTFMAFGNGAPDIFGSIASVLSSPKPKAGLALGELLGWWLIYM</sequence>
<accession>A0A3P7K9W6</accession>
<protein>
    <recommendedName>
        <fullName evidence="7">Sodium/calcium exchanger membrane region domain-containing protein</fullName>
    </recommendedName>
</protein>
<dbReference type="GO" id="GO:0005432">
    <property type="term" value="F:calcium:sodium antiporter activity"/>
    <property type="evidence" value="ECO:0007669"/>
    <property type="project" value="TreeGrafter"/>
</dbReference>
<evidence type="ECO:0000313" key="9">
    <source>
        <dbReference type="Proteomes" id="UP000270094"/>
    </source>
</evidence>
<proteinExistence type="predicted"/>
<evidence type="ECO:0000256" key="2">
    <source>
        <dbReference type="ARBA" id="ARBA00022448"/>
    </source>
</evidence>
<evidence type="ECO:0000256" key="1">
    <source>
        <dbReference type="ARBA" id="ARBA00004141"/>
    </source>
</evidence>
<keyword evidence="4 6" id="KW-1133">Transmembrane helix</keyword>
<dbReference type="Proteomes" id="UP000270094">
    <property type="component" value="Unassembled WGS sequence"/>
</dbReference>
<dbReference type="EMBL" id="UYYB01001340">
    <property type="protein sequence ID" value="VDM65758.1"/>
    <property type="molecule type" value="Genomic_DNA"/>
</dbReference>
<name>A0A3P7K9W6_STRVU</name>